<dbReference type="Pfam" id="PF03544">
    <property type="entry name" value="TonB_C"/>
    <property type="match status" value="1"/>
</dbReference>
<dbReference type="InterPro" id="IPR003538">
    <property type="entry name" value="TonB"/>
</dbReference>
<dbReference type="EMBL" id="JSUM01000010">
    <property type="protein sequence ID" value="KGQ70378.1"/>
    <property type="molecule type" value="Genomic_DNA"/>
</dbReference>
<dbReference type="GO" id="GO:0055085">
    <property type="term" value="P:transmembrane transport"/>
    <property type="evidence" value="ECO:0007669"/>
    <property type="project" value="InterPro"/>
</dbReference>
<evidence type="ECO:0000256" key="7">
    <source>
        <dbReference type="ARBA" id="ARBA00022927"/>
    </source>
</evidence>
<evidence type="ECO:0000256" key="2">
    <source>
        <dbReference type="ARBA" id="ARBA00006555"/>
    </source>
</evidence>
<comment type="subcellular location">
    <subcellularLocation>
        <location evidence="1 10">Cell inner membrane</location>
        <topology evidence="1 10">Single-pass membrane protein</topology>
        <orientation evidence="1 10">Periplasmic side</orientation>
    </subcellularLocation>
</comment>
<evidence type="ECO:0000256" key="9">
    <source>
        <dbReference type="ARBA" id="ARBA00023136"/>
    </source>
</evidence>
<dbReference type="NCBIfam" id="TIGR01352">
    <property type="entry name" value="tonB_Cterm"/>
    <property type="match status" value="1"/>
</dbReference>
<dbReference type="Gene3D" id="3.30.1150.10">
    <property type="match status" value="1"/>
</dbReference>
<dbReference type="PANTHER" id="PTHR33446:SF2">
    <property type="entry name" value="PROTEIN TONB"/>
    <property type="match status" value="1"/>
</dbReference>
<keyword evidence="9" id="KW-0472">Membrane</keyword>
<evidence type="ECO:0000256" key="11">
    <source>
        <dbReference type="SAM" id="MobiDB-lite"/>
    </source>
</evidence>
<keyword evidence="14" id="KW-1185">Reference proteome</keyword>
<dbReference type="OrthoDB" id="9115347at2"/>
<keyword evidence="5 10" id="KW-0997">Cell inner membrane</keyword>
<dbReference type="GO" id="GO:0015891">
    <property type="term" value="P:siderophore transport"/>
    <property type="evidence" value="ECO:0007669"/>
    <property type="project" value="InterPro"/>
</dbReference>
<comment type="function">
    <text evidence="10">Interacts with outer membrane receptor proteins that carry out high-affinity binding and energy dependent uptake into the periplasmic space of specific substrates. It could act to transduce energy from the cytoplasmic membrane to specific energy-requiring processes in the outer membrane, resulting in the release into the periplasm of ligands bound by these outer membrane proteins.</text>
</comment>
<dbReference type="SUPFAM" id="SSF74653">
    <property type="entry name" value="TolA/TonB C-terminal domain"/>
    <property type="match status" value="1"/>
</dbReference>
<keyword evidence="4 10" id="KW-1003">Cell membrane</keyword>
<dbReference type="RefSeq" id="WP_034614812.1">
    <property type="nucleotide sequence ID" value="NZ_JSUM01000010.1"/>
</dbReference>
<keyword evidence="3 10" id="KW-0813">Transport</keyword>
<dbReference type="GO" id="GO:0031992">
    <property type="term" value="F:energy transducer activity"/>
    <property type="evidence" value="ECO:0007669"/>
    <property type="project" value="InterPro"/>
</dbReference>
<evidence type="ECO:0000256" key="1">
    <source>
        <dbReference type="ARBA" id="ARBA00004383"/>
    </source>
</evidence>
<evidence type="ECO:0000256" key="3">
    <source>
        <dbReference type="ARBA" id="ARBA00022448"/>
    </source>
</evidence>
<proteinExistence type="inferred from homology"/>
<feature type="domain" description="TonB C-terminal" evidence="12">
    <location>
        <begin position="166"/>
        <end position="254"/>
    </location>
</feature>
<keyword evidence="7 10" id="KW-0653">Protein transport</keyword>
<comment type="caution">
    <text evidence="13">The sequence shown here is derived from an EMBL/GenBank/DDBJ whole genome shotgun (WGS) entry which is preliminary data.</text>
</comment>
<dbReference type="InterPro" id="IPR006260">
    <property type="entry name" value="TonB/TolA_C"/>
</dbReference>
<evidence type="ECO:0000256" key="6">
    <source>
        <dbReference type="ARBA" id="ARBA00022692"/>
    </source>
</evidence>
<dbReference type="AlphaFoldDB" id="A0A0A3ALU3"/>
<evidence type="ECO:0000259" key="12">
    <source>
        <dbReference type="PROSITE" id="PS52015"/>
    </source>
</evidence>
<keyword evidence="8" id="KW-1133">Transmembrane helix</keyword>
<evidence type="ECO:0000313" key="13">
    <source>
        <dbReference type="EMBL" id="KGQ70378.1"/>
    </source>
</evidence>
<accession>A0A0A3ALU3</accession>
<sequence length="254" mass="28253">MKKRRSLIGFLFSLIFHGALASLFIFAIGRSMADETANGQTSDEMSTNISIEMMMAMVQAEPEPEPEPIKEEIPEPKEEIPDPTVKPEPKKIEKPKEPEKPKEKPKPKPKEKRKEKPKKERSKRDNVQQGDRDVDSPHNVNSKASGPQTSANNPNMVGGGGKAIDAYRSQLRREIERNKRYPQRAKMMRKQGVVSISFTLNTDGSIQNPRVAKSSGSEDLDKAAIQAVQNARSVGPRPDGMKAAVTVPIRFNIS</sequence>
<evidence type="ECO:0000256" key="4">
    <source>
        <dbReference type="ARBA" id="ARBA00022475"/>
    </source>
</evidence>
<name>A0A0A3ALU3_9PAST</name>
<keyword evidence="6" id="KW-0812">Transmembrane</keyword>
<dbReference type="Proteomes" id="UP000030380">
    <property type="component" value="Unassembled WGS sequence"/>
</dbReference>
<evidence type="ECO:0000256" key="8">
    <source>
        <dbReference type="ARBA" id="ARBA00022989"/>
    </source>
</evidence>
<evidence type="ECO:0000256" key="10">
    <source>
        <dbReference type="RuleBase" id="RU362123"/>
    </source>
</evidence>
<dbReference type="InterPro" id="IPR051045">
    <property type="entry name" value="TonB-dependent_transducer"/>
</dbReference>
<dbReference type="GO" id="GO:0015031">
    <property type="term" value="P:protein transport"/>
    <property type="evidence" value="ECO:0007669"/>
    <property type="project" value="UniProtKB-UniRule"/>
</dbReference>
<feature type="compositionally biased region" description="Basic and acidic residues" evidence="11">
    <location>
        <begin position="67"/>
        <end position="136"/>
    </location>
</feature>
<feature type="region of interest" description="Disordered" evidence="11">
    <location>
        <begin position="60"/>
        <end position="169"/>
    </location>
</feature>
<reference evidence="13 14" key="1">
    <citation type="submission" date="2014-11" db="EMBL/GenBank/DDBJ databases">
        <title>Draft genome sequence of Chelonobacter oris 1662T, associated with respiratory disease in Hermann's Tortoises.</title>
        <authorList>
            <person name="Kudirkiene E."/>
            <person name="Hansen M.J."/>
            <person name="Bojesen A.M."/>
        </authorList>
    </citation>
    <scope>NUCLEOTIDE SEQUENCE [LARGE SCALE GENOMIC DNA]</scope>
    <source>
        <strain evidence="13 14">1662</strain>
    </source>
</reference>
<dbReference type="InterPro" id="IPR037682">
    <property type="entry name" value="TonB_C"/>
</dbReference>
<keyword evidence="10" id="KW-0735">Signal-anchor</keyword>
<protein>
    <recommendedName>
        <fullName evidence="10">Protein TonB</fullName>
    </recommendedName>
</protein>
<dbReference type="STRING" id="505317.OA57_05855"/>
<gene>
    <name evidence="13" type="ORF">OA57_05855</name>
</gene>
<dbReference type="GO" id="GO:0030288">
    <property type="term" value="C:outer membrane-bounded periplasmic space"/>
    <property type="evidence" value="ECO:0007669"/>
    <property type="project" value="InterPro"/>
</dbReference>
<dbReference type="PROSITE" id="PS52015">
    <property type="entry name" value="TONB_CTD"/>
    <property type="match status" value="1"/>
</dbReference>
<organism evidence="13 14">
    <name type="scientific">Chelonobacter oris</name>
    <dbReference type="NCBI Taxonomy" id="505317"/>
    <lineage>
        <taxon>Bacteria</taxon>
        <taxon>Pseudomonadati</taxon>
        <taxon>Pseudomonadota</taxon>
        <taxon>Gammaproteobacteria</taxon>
        <taxon>Pasteurellales</taxon>
        <taxon>Pasteurellaceae</taxon>
        <taxon>Chelonobacter</taxon>
    </lineage>
</organism>
<dbReference type="GO" id="GO:0098797">
    <property type="term" value="C:plasma membrane protein complex"/>
    <property type="evidence" value="ECO:0007669"/>
    <property type="project" value="TreeGrafter"/>
</dbReference>
<evidence type="ECO:0000256" key="5">
    <source>
        <dbReference type="ARBA" id="ARBA00022519"/>
    </source>
</evidence>
<evidence type="ECO:0000313" key="14">
    <source>
        <dbReference type="Proteomes" id="UP000030380"/>
    </source>
</evidence>
<comment type="similarity">
    <text evidence="2 10">Belongs to the TonB family.</text>
</comment>
<feature type="compositionally biased region" description="Polar residues" evidence="11">
    <location>
        <begin position="138"/>
        <end position="155"/>
    </location>
</feature>
<dbReference type="PRINTS" id="PR01374">
    <property type="entry name" value="TONBPROTEIN"/>
</dbReference>
<dbReference type="PANTHER" id="PTHR33446">
    <property type="entry name" value="PROTEIN TONB-RELATED"/>
    <property type="match status" value="1"/>
</dbReference>